<dbReference type="EMBL" id="JAGTJS010000003">
    <property type="protein sequence ID" value="KAH7273051.1"/>
    <property type="molecule type" value="Genomic_DNA"/>
</dbReference>
<feature type="domain" description="AB hydrolase-1" evidence="1">
    <location>
        <begin position="37"/>
        <end position="170"/>
    </location>
</feature>
<protein>
    <submittedName>
        <fullName evidence="2">Alpha/Beta hydrolase protein</fullName>
    </submittedName>
</protein>
<keyword evidence="3" id="KW-1185">Reference proteome</keyword>
<keyword evidence="2" id="KW-0378">Hydrolase</keyword>
<evidence type="ECO:0000313" key="3">
    <source>
        <dbReference type="Proteomes" id="UP000736672"/>
    </source>
</evidence>
<comment type="caution">
    <text evidence="2">The sequence shown here is derived from an EMBL/GenBank/DDBJ whole genome shotgun (WGS) entry which is preliminary data.</text>
</comment>
<dbReference type="PRINTS" id="PR00111">
    <property type="entry name" value="ABHYDROLASE"/>
</dbReference>
<gene>
    <name evidence="2" type="ORF">B0J15DRAFT_483429</name>
</gene>
<evidence type="ECO:0000259" key="1">
    <source>
        <dbReference type="Pfam" id="PF00561"/>
    </source>
</evidence>
<dbReference type="PANTHER" id="PTHR45763:SF46">
    <property type="entry name" value="AB HYDROLASE-1 DOMAIN-CONTAINING PROTEIN"/>
    <property type="match status" value="1"/>
</dbReference>
<dbReference type="InterPro" id="IPR029058">
    <property type="entry name" value="AB_hydrolase_fold"/>
</dbReference>
<proteinExistence type="predicted"/>
<accession>A0A9P9RB39</accession>
<evidence type="ECO:0000313" key="2">
    <source>
        <dbReference type="EMBL" id="KAH7273051.1"/>
    </source>
</evidence>
<dbReference type="Pfam" id="PF00561">
    <property type="entry name" value="Abhydrolase_1"/>
    <property type="match status" value="1"/>
</dbReference>
<dbReference type="Gene3D" id="3.40.50.1820">
    <property type="entry name" value="alpha/beta hydrolase"/>
    <property type="match status" value="1"/>
</dbReference>
<dbReference type="AlphaFoldDB" id="A0A9P9RB39"/>
<name>A0A9P9RB39_FUSSL</name>
<dbReference type="Proteomes" id="UP000736672">
    <property type="component" value="Unassembled WGS sequence"/>
</dbReference>
<dbReference type="PANTHER" id="PTHR45763">
    <property type="entry name" value="HYDROLASE, ALPHA/BETA FOLD FAMILY PROTEIN, EXPRESSED-RELATED"/>
    <property type="match status" value="1"/>
</dbReference>
<dbReference type="SUPFAM" id="SSF53474">
    <property type="entry name" value="alpha/beta-Hydrolases"/>
    <property type="match status" value="1"/>
</dbReference>
<organism evidence="2 3">
    <name type="scientific">Fusarium solani</name>
    <name type="common">Filamentous fungus</name>
    <dbReference type="NCBI Taxonomy" id="169388"/>
    <lineage>
        <taxon>Eukaryota</taxon>
        <taxon>Fungi</taxon>
        <taxon>Dikarya</taxon>
        <taxon>Ascomycota</taxon>
        <taxon>Pezizomycotina</taxon>
        <taxon>Sordariomycetes</taxon>
        <taxon>Hypocreomycetidae</taxon>
        <taxon>Hypocreales</taxon>
        <taxon>Nectriaceae</taxon>
        <taxon>Fusarium</taxon>
        <taxon>Fusarium solani species complex</taxon>
    </lineage>
</organism>
<reference evidence="2" key="1">
    <citation type="journal article" date="2021" name="Nat. Commun.">
        <title>Genetic determinants of endophytism in the Arabidopsis root mycobiome.</title>
        <authorList>
            <person name="Mesny F."/>
            <person name="Miyauchi S."/>
            <person name="Thiergart T."/>
            <person name="Pickel B."/>
            <person name="Atanasova L."/>
            <person name="Karlsson M."/>
            <person name="Huettel B."/>
            <person name="Barry K.W."/>
            <person name="Haridas S."/>
            <person name="Chen C."/>
            <person name="Bauer D."/>
            <person name="Andreopoulos W."/>
            <person name="Pangilinan J."/>
            <person name="LaButti K."/>
            <person name="Riley R."/>
            <person name="Lipzen A."/>
            <person name="Clum A."/>
            <person name="Drula E."/>
            <person name="Henrissat B."/>
            <person name="Kohler A."/>
            <person name="Grigoriev I.V."/>
            <person name="Martin F.M."/>
            <person name="Hacquard S."/>
        </authorList>
    </citation>
    <scope>NUCLEOTIDE SEQUENCE</scope>
    <source>
        <strain evidence="2">FSSC 5 MPI-SDFR-AT-0091</strain>
    </source>
</reference>
<dbReference type="OrthoDB" id="294702at2759"/>
<sequence>MQTVKMTTSPRNLLTFRLPSTKRLISWAEFGSPNGRPIIYLHGTPSSRLECAEFHQELHDHNIRLIAPDRPGFGRSEVHPGRTIGGYAGDVRALAKQLNLSEYAVMGQSGGGPYALACARYIPPEEGLRAVAVLGGLSPFESGFEGAHWATAFSLKMAKWTPGLLGFFLRLPIPSRKGNFTDPLEEWAVDPSMLAEAEKTQQAFVNTMKGREKEIMSKPGAVHHLTTTFVEATIQGVDAHLYESKLFAQEWDFKLQDITFASESKRPLIMWYGTEDVNTTVHMGKWIADRVAGSQLREVEGETHNTLVVKFVDYCDELLKIAER</sequence>
<dbReference type="GO" id="GO:0016787">
    <property type="term" value="F:hydrolase activity"/>
    <property type="evidence" value="ECO:0007669"/>
    <property type="project" value="UniProtKB-KW"/>
</dbReference>
<dbReference type="InterPro" id="IPR000073">
    <property type="entry name" value="AB_hydrolase_1"/>
</dbReference>